<dbReference type="Proteomes" id="UP000304880">
    <property type="component" value="Unassembled WGS sequence"/>
</dbReference>
<dbReference type="GO" id="GO:0016787">
    <property type="term" value="F:hydrolase activity"/>
    <property type="evidence" value="ECO:0007669"/>
    <property type="project" value="UniProtKB-KW"/>
</dbReference>
<dbReference type="InterPro" id="IPR050955">
    <property type="entry name" value="Plant_Biomass_Hydrol_Est"/>
</dbReference>
<comment type="caution">
    <text evidence="3">The sequence shown here is derived from an EMBL/GenBank/DDBJ whole genome shotgun (WGS) entry which is preliminary data.</text>
</comment>
<dbReference type="InterPro" id="IPR010126">
    <property type="entry name" value="Esterase_phb"/>
</dbReference>
<dbReference type="PANTHER" id="PTHR43037:SF1">
    <property type="entry name" value="BLL1128 PROTEIN"/>
    <property type="match status" value="1"/>
</dbReference>
<dbReference type="InterPro" id="IPR029058">
    <property type="entry name" value="AB_hydrolase_fold"/>
</dbReference>
<sequence length="348" mass="36724">MMTEQMPMNMARITELMRSGDLAQATQMIQSGLGGGAMPRMPGGGLSMPQMPRMPAGFPAGAAMRDSTLIDMPQGASWTTHQHQAAGQSRDYRLYLPASLEGRPAAGLLLLLHGCTQDPDDFARGTGIMAAAERHRMIVVAPAQASQANMNRCWNWFEARHAARDGGEAAFLVDLTRSVAHDHSVAPDRRFAAGLSAGGAMAVILGAVFADDFGAVACHSGLPNGAAMDMAGAFQAMSQGGSDRGQGVGCRLFVVHGATDKTVSPRNADAVVAQALRRQPGLIRRAADARLNDRAVHIGRYRDDAGTLRIETWRVQGLGHAWSGGQPTGSHTAPGPLATDAMMAFFLV</sequence>
<dbReference type="Gene3D" id="3.40.50.1820">
    <property type="entry name" value="alpha/beta hydrolase"/>
    <property type="match status" value="1"/>
</dbReference>
<dbReference type="Pfam" id="PF10503">
    <property type="entry name" value="Esterase_PHB"/>
    <property type="match status" value="1"/>
</dbReference>
<evidence type="ECO:0000256" key="1">
    <source>
        <dbReference type="ARBA" id="ARBA00022729"/>
    </source>
</evidence>
<evidence type="ECO:0000256" key="2">
    <source>
        <dbReference type="ARBA" id="ARBA00022801"/>
    </source>
</evidence>
<dbReference type="NCBIfam" id="TIGR01840">
    <property type="entry name" value="esterase_phb"/>
    <property type="match status" value="1"/>
</dbReference>
<accession>A0A5C4R9E9</accession>
<evidence type="ECO:0000313" key="3">
    <source>
        <dbReference type="EMBL" id="TNH40294.1"/>
    </source>
</evidence>
<organism evidence="3 4">
    <name type="scientific">Paracoccus haeundaensis</name>
    <dbReference type="NCBI Taxonomy" id="225362"/>
    <lineage>
        <taxon>Bacteria</taxon>
        <taxon>Pseudomonadati</taxon>
        <taxon>Pseudomonadota</taxon>
        <taxon>Alphaproteobacteria</taxon>
        <taxon>Rhodobacterales</taxon>
        <taxon>Paracoccaceae</taxon>
        <taxon>Paracoccus</taxon>
    </lineage>
</organism>
<reference evidence="3 4" key="1">
    <citation type="submission" date="2019-06" db="EMBL/GenBank/DDBJ databases">
        <authorList>
            <person name="Li J."/>
        </authorList>
    </citation>
    <scope>NUCLEOTIDE SEQUENCE [LARGE SCALE GENOMIC DNA]</scope>
    <source>
        <strain evidence="3 4">CGMCC 1.8012</strain>
    </source>
</reference>
<keyword evidence="1" id="KW-0732">Signal</keyword>
<proteinExistence type="predicted"/>
<dbReference type="AlphaFoldDB" id="A0A5C4R9E9"/>
<dbReference type="RefSeq" id="WP_139598073.1">
    <property type="nucleotide sequence ID" value="NZ_VDDC01000009.1"/>
</dbReference>
<dbReference type="SUPFAM" id="SSF53474">
    <property type="entry name" value="alpha/beta-Hydrolases"/>
    <property type="match status" value="1"/>
</dbReference>
<name>A0A5C4R9E9_9RHOB</name>
<protein>
    <submittedName>
        <fullName evidence="3">PHB depolymerase family esterase</fullName>
    </submittedName>
</protein>
<evidence type="ECO:0000313" key="4">
    <source>
        <dbReference type="Proteomes" id="UP000304880"/>
    </source>
</evidence>
<gene>
    <name evidence="3" type="ORF">FHD67_05315</name>
</gene>
<keyword evidence="4" id="KW-1185">Reference proteome</keyword>
<keyword evidence="2" id="KW-0378">Hydrolase</keyword>
<dbReference type="EMBL" id="VDDC01000009">
    <property type="protein sequence ID" value="TNH40294.1"/>
    <property type="molecule type" value="Genomic_DNA"/>
</dbReference>
<dbReference type="PANTHER" id="PTHR43037">
    <property type="entry name" value="UNNAMED PRODUCT-RELATED"/>
    <property type="match status" value="1"/>
</dbReference>
<dbReference type="GO" id="GO:0005576">
    <property type="term" value="C:extracellular region"/>
    <property type="evidence" value="ECO:0007669"/>
    <property type="project" value="InterPro"/>
</dbReference>